<dbReference type="Proteomes" id="UP001280897">
    <property type="component" value="Unassembled WGS sequence"/>
</dbReference>
<evidence type="ECO:0000313" key="1">
    <source>
        <dbReference type="EMBL" id="MDV2621241.1"/>
    </source>
</evidence>
<accession>A0AAW8YHI7</accession>
<sequence>MNPKKLKKLRRQLKKAQTTQSSDRYLRQLTNYRNLFKDYGSIVFLINQVLESERLIRQNLLPQQLPLLELPDDVQEQIFNRLKERFPLGDPRGDRLWEKLTRELPKLDKLLRSYRDFLEERYGMWAYISAPLINDLTAYLAGRPTLEIMAGNGYISHGLRMKDQPVIATDSLAWQSENETGRHLVTEVEPLDALAAIEKYGPQVDYVIMAWAPDGLDIDVQVLKKLRSLPNQPLLICIGEQNGATNSNEFWQIAQLVEPEAAAKLNQHFQPFDLIHDQVYLIK</sequence>
<keyword evidence="1" id="KW-0808">Transferase</keyword>
<dbReference type="RefSeq" id="WP_008841189.1">
    <property type="nucleotide sequence ID" value="NZ_CP050079.1"/>
</dbReference>
<dbReference type="GO" id="GO:0008168">
    <property type="term" value="F:methyltransferase activity"/>
    <property type="evidence" value="ECO:0007669"/>
    <property type="project" value="UniProtKB-KW"/>
</dbReference>
<gene>
    <name evidence="1" type="ORF">R0G89_05790</name>
</gene>
<reference evidence="1" key="2">
    <citation type="submission" date="2023-10" db="EMBL/GenBank/DDBJ databases">
        <authorList>
            <person name="Khurajog B."/>
        </authorList>
    </citation>
    <scope>NUCLEOTIDE SEQUENCE</scope>
    <source>
        <strain evidence="1">BF9</strain>
    </source>
</reference>
<comment type="caution">
    <text evidence="1">The sequence shown here is derived from an EMBL/GenBank/DDBJ whole genome shotgun (WGS) entry which is preliminary data.</text>
</comment>
<organism evidence="1 2">
    <name type="scientific">Pediococcus acidilactici</name>
    <dbReference type="NCBI Taxonomy" id="1254"/>
    <lineage>
        <taxon>Bacteria</taxon>
        <taxon>Bacillati</taxon>
        <taxon>Bacillota</taxon>
        <taxon>Bacilli</taxon>
        <taxon>Lactobacillales</taxon>
        <taxon>Lactobacillaceae</taxon>
        <taxon>Pediococcus</taxon>
        <taxon>Pediococcus acidilactici group</taxon>
    </lineage>
</organism>
<reference evidence="1" key="1">
    <citation type="journal article" date="2023" name="PeerJ">
        <title>Selection and evaluation of lactic acid bacteria from chicken feces in Thailand as potential probiotics.</title>
        <authorList>
            <person name="Khurajog B."/>
            <person name="Disastra Y."/>
            <person name="Lawwyne L.D."/>
            <person name="Sirichokchatchawan W."/>
            <person name="Niyomtham W."/>
            <person name="Yindee J."/>
            <person name="Hampson D.J."/>
            <person name="Prapasarakul N."/>
        </authorList>
    </citation>
    <scope>NUCLEOTIDE SEQUENCE</scope>
    <source>
        <strain evidence="1">BF9</strain>
    </source>
</reference>
<dbReference type="GO" id="GO:0032259">
    <property type="term" value="P:methylation"/>
    <property type="evidence" value="ECO:0007669"/>
    <property type="project" value="UniProtKB-KW"/>
</dbReference>
<proteinExistence type="predicted"/>
<dbReference type="EMBL" id="JAWJAV010000003">
    <property type="protein sequence ID" value="MDV2621241.1"/>
    <property type="molecule type" value="Genomic_DNA"/>
</dbReference>
<name>A0AAW8YHI7_PEDAC</name>
<dbReference type="GeneID" id="57365209"/>
<dbReference type="AlphaFoldDB" id="A0AAW8YHI7"/>
<evidence type="ECO:0000313" key="2">
    <source>
        <dbReference type="Proteomes" id="UP001280897"/>
    </source>
</evidence>
<keyword evidence="1" id="KW-0489">Methyltransferase</keyword>
<protein>
    <submittedName>
        <fullName evidence="1">SAM-dependent methyltransferase</fullName>
    </submittedName>
</protein>